<protein>
    <submittedName>
        <fullName evidence="3">Uncharacterized protein</fullName>
    </submittedName>
</protein>
<sequence>LAPIKPIGFAASREARGRDDGGDPPVPSPVVLGFDFKSIDGDQLKTVRDTISIKEQQQALIAQRRKEMAASQPSTPRELTFKGWTPKDPEKRGVGARREKTRDKVERMSIVTSASDKDVVPGSKSAPLNQGLASQQQSPRDPPSGSQTAMPQHILPPMHYPGHPHSAHYIPDPRTAPLSHTRSGRPEESNFARQQQPYHQSQAQQQQQQQQQLHRSSVSGQPSASSASRRDMRYPPELGARPPQQQQQQQPQQPNTADRRNFSIPSLHTGASHYPPSPHGATHPIGPGPPSAAMRNGAVHRQNGGYSISPSPTNHAREQFLGPFNQMYDLLSSIEQQRFQMQEVLHRSEQAYTNQMAQSSEFKATANRASSLLRTLQESADSLKEMVRYEVDRAVAADRREVDELRERMRALEERLAHK</sequence>
<keyword evidence="1" id="KW-0175">Coiled coil</keyword>
<evidence type="ECO:0000313" key="3">
    <source>
        <dbReference type="EMBL" id="KLT44395.1"/>
    </source>
</evidence>
<feature type="compositionally biased region" description="Polar residues" evidence="2">
    <location>
        <begin position="126"/>
        <end position="150"/>
    </location>
</feature>
<gene>
    <name evidence="3" type="ORF">CC85DRAFT_242632</name>
</gene>
<reference evidence="3 4" key="1">
    <citation type="submission" date="2015-03" db="EMBL/GenBank/DDBJ databases">
        <title>Genomics and transcriptomics of the oil-accumulating basidiomycete yeast T. oleaginosus allow insights into substrate utilization and the diverse evolutionary trajectories of mating systems in fungi.</title>
        <authorList>
            <consortium name="DOE Joint Genome Institute"/>
            <person name="Kourist R."/>
            <person name="Kracht O."/>
            <person name="Bracharz F."/>
            <person name="Lipzen A."/>
            <person name="Nolan M."/>
            <person name="Ohm R."/>
            <person name="Grigoriev I."/>
            <person name="Sun S."/>
            <person name="Heitman J."/>
            <person name="Bruck T."/>
            <person name="Nowrousian M."/>
        </authorList>
    </citation>
    <scope>NUCLEOTIDE SEQUENCE [LARGE SCALE GENOMIC DNA]</scope>
    <source>
        <strain evidence="3 4">IBC0246</strain>
    </source>
</reference>
<feature type="compositionally biased region" description="Basic and acidic residues" evidence="2">
    <location>
        <begin position="85"/>
        <end position="107"/>
    </location>
</feature>
<dbReference type="OrthoDB" id="2138242at2759"/>
<evidence type="ECO:0000313" key="4">
    <source>
        <dbReference type="Proteomes" id="UP000053611"/>
    </source>
</evidence>
<evidence type="ECO:0000256" key="1">
    <source>
        <dbReference type="SAM" id="Coils"/>
    </source>
</evidence>
<dbReference type="EMBL" id="KQ087187">
    <property type="protein sequence ID" value="KLT44395.1"/>
    <property type="molecule type" value="Genomic_DNA"/>
</dbReference>
<feature type="compositionally biased region" description="Low complexity" evidence="2">
    <location>
        <begin position="242"/>
        <end position="254"/>
    </location>
</feature>
<dbReference type="Proteomes" id="UP000053611">
    <property type="component" value="Unassembled WGS sequence"/>
</dbReference>
<keyword evidence="4" id="KW-1185">Reference proteome</keyword>
<organism evidence="3 4">
    <name type="scientific">Cutaneotrichosporon oleaginosum</name>
    <dbReference type="NCBI Taxonomy" id="879819"/>
    <lineage>
        <taxon>Eukaryota</taxon>
        <taxon>Fungi</taxon>
        <taxon>Dikarya</taxon>
        <taxon>Basidiomycota</taxon>
        <taxon>Agaricomycotina</taxon>
        <taxon>Tremellomycetes</taxon>
        <taxon>Trichosporonales</taxon>
        <taxon>Trichosporonaceae</taxon>
        <taxon>Cutaneotrichosporon</taxon>
    </lineage>
</organism>
<feature type="compositionally biased region" description="Polar residues" evidence="2">
    <location>
        <begin position="304"/>
        <end position="314"/>
    </location>
</feature>
<proteinExistence type="predicted"/>
<feature type="compositionally biased region" description="Low complexity" evidence="2">
    <location>
        <begin position="194"/>
        <end position="227"/>
    </location>
</feature>
<feature type="non-terminal residue" evidence="3">
    <location>
        <position position="1"/>
    </location>
</feature>
<feature type="region of interest" description="Disordered" evidence="2">
    <location>
        <begin position="62"/>
        <end position="318"/>
    </location>
</feature>
<feature type="region of interest" description="Disordered" evidence="2">
    <location>
        <begin position="1"/>
        <end position="28"/>
    </location>
</feature>
<dbReference type="AlphaFoldDB" id="A0A0J0XTK1"/>
<evidence type="ECO:0000256" key="2">
    <source>
        <dbReference type="SAM" id="MobiDB-lite"/>
    </source>
</evidence>
<accession>A0A0J0XTK1</accession>
<name>A0A0J0XTK1_9TREE</name>
<feature type="coiled-coil region" evidence="1">
    <location>
        <begin position="366"/>
        <end position="415"/>
    </location>
</feature>